<reference evidence="6 7" key="1">
    <citation type="submission" date="2020-08" db="EMBL/GenBank/DDBJ databases">
        <title>Description of novel Flavobacterium F-392 isolate.</title>
        <authorList>
            <person name="Saticioglu I.B."/>
            <person name="Duman M."/>
            <person name="Altun S."/>
        </authorList>
    </citation>
    <scope>NUCLEOTIDE SEQUENCE [LARGE SCALE GENOMIC DNA]</scope>
    <source>
        <strain evidence="6 7">F-392</strain>
    </source>
</reference>
<feature type="active site" description="Proton donor" evidence="1">
    <location>
        <position position="414"/>
    </location>
</feature>
<feature type="binding site" evidence="2">
    <location>
        <position position="339"/>
    </location>
    <ligand>
        <name>Zn(2+)</name>
        <dbReference type="ChEBI" id="CHEBI:29105"/>
        <note>catalytic</note>
    </ligand>
</feature>
<dbReference type="PANTHER" id="PTHR45726">
    <property type="entry name" value="LEUKOTRIENE A-4 HYDROLASE"/>
    <property type="match status" value="1"/>
</dbReference>
<keyword evidence="3" id="KW-0732">Signal</keyword>
<dbReference type="GO" id="GO:0008270">
    <property type="term" value="F:zinc ion binding"/>
    <property type="evidence" value="ECO:0007669"/>
    <property type="project" value="InterPro"/>
</dbReference>
<dbReference type="Proteomes" id="UP000641454">
    <property type="component" value="Unassembled WGS sequence"/>
</dbReference>
<evidence type="ECO:0000259" key="4">
    <source>
        <dbReference type="Pfam" id="PF01433"/>
    </source>
</evidence>
<evidence type="ECO:0000256" key="3">
    <source>
        <dbReference type="SAM" id="SignalP"/>
    </source>
</evidence>
<feature type="signal peptide" evidence="3">
    <location>
        <begin position="1"/>
        <end position="20"/>
    </location>
</feature>
<dbReference type="InterPro" id="IPR027268">
    <property type="entry name" value="Peptidase_M4/M1_CTD_sf"/>
</dbReference>
<organism evidence="6 7">
    <name type="scientific">Flavobacterium muglaense</name>
    <dbReference type="NCBI Taxonomy" id="2764716"/>
    <lineage>
        <taxon>Bacteria</taxon>
        <taxon>Pseudomonadati</taxon>
        <taxon>Bacteroidota</taxon>
        <taxon>Flavobacteriia</taxon>
        <taxon>Flavobacteriales</taxon>
        <taxon>Flavobacteriaceae</taxon>
        <taxon>Flavobacterium</taxon>
    </lineage>
</organism>
<keyword evidence="2" id="KW-0479">Metal-binding</keyword>
<protein>
    <submittedName>
        <fullName evidence="6">M1 family metallopeptidase</fullName>
    </submittedName>
</protein>
<dbReference type="Pfam" id="PF17900">
    <property type="entry name" value="Peptidase_M1_N"/>
    <property type="match status" value="1"/>
</dbReference>
<dbReference type="EMBL" id="JACRUL010000012">
    <property type="protein sequence ID" value="MBC5844199.1"/>
    <property type="molecule type" value="Genomic_DNA"/>
</dbReference>
<evidence type="ECO:0000256" key="1">
    <source>
        <dbReference type="PIRSR" id="PIRSR634015-1"/>
    </source>
</evidence>
<feature type="domain" description="Aminopeptidase N-like N-terminal" evidence="5">
    <location>
        <begin position="51"/>
        <end position="228"/>
    </location>
</feature>
<dbReference type="SUPFAM" id="SSF55486">
    <property type="entry name" value="Metalloproteases ('zincins'), catalytic domain"/>
    <property type="match status" value="1"/>
</dbReference>
<feature type="domain" description="Peptidase M1 membrane alanine aminopeptidase" evidence="4">
    <location>
        <begin position="274"/>
        <end position="474"/>
    </location>
</feature>
<evidence type="ECO:0000256" key="2">
    <source>
        <dbReference type="PIRSR" id="PIRSR634015-3"/>
    </source>
</evidence>
<dbReference type="AlphaFoldDB" id="A0A923SFZ8"/>
<dbReference type="Pfam" id="PF01433">
    <property type="entry name" value="Peptidase_M1"/>
    <property type="match status" value="1"/>
</dbReference>
<dbReference type="PANTHER" id="PTHR45726:SF3">
    <property type="entry name" value="LEUKOTRIENE A-4 HYDROLASE"/>
    <property type="match status" value="1"/>
</dbReference>
<feature type="binding site" evidence="2">
    <location>
        <position position="362"/>
    </location>
    <ligand>
        <name>Zn(2+)</name>
        <dbReference type="ChEBI" id="CHEBI:29105"/>
        <note>catalytic</note>
    </ligand>
</feature>
<dbReference type="Gene3D" id="2.60.40.1730">
    <property type="entry name" value="tricorn interacting facor f3 domain"/>
    <property type="match status" value="1"/>
</dbReference>
<dbReference type="InterPro" id="IPR034015">
    <property type="entry name" value="M1_LTA4H"/>
</dbReference>
<dbReference type="RefSeq" id="WP_187017870.1">
    <property type="nucleotide sequence ID" value="NZ_JACRUK010000012.1"/>
</dbReference>
<name>A0A923SFZ8_9FLAO</name>
<evidence type="ECO:0000259" key="5">
    <source>
        <dbReference type="Pfam" id="PF17900"/>
    </source>
</evidence>
<accession>A0A923SFZ8</accession>
<dbReference type="InterPro" id="IPR042097">
    <property type="entry name" value="Aminopeptidase_N-like_N_sf"/>
</dbReference>
<dbReference type="InterPro" id="IPR045357">
    <property type="entry name" value="Aminopeptidase_N-like_N"/>
</dbReference>
<comment type="caution">
    <text evidence="6">The sequence shown here is derived from an EMBL/GenBank/DDBJ whole genome shotgun (WGS) entry which is preliminary data.</text>
</comment>
<comment type="cofactor">
    <cofactor evidence="2">
        <name>Zn(2+)</name>
        <dbReference type="ChEBI" id="CHEBI:29105"/>
    </cofactor>
    <text evidence="2">Binds 1 zinc ion per subunit.</text>
</comment>
<evidence type="ECO:0000313" key="6">
    <source>
        <dbReference type="EMBL" id="MBC5844199.1"/>
    </source>
</evidence>
<feature type="active site" description="Proton acceptor" evidence="1">
    <location>
        <position position="340"/>
    </location>
</feature>
<gene>
    <name evidence="6" type="ORF">H8R25_07090</name>
</gene>
<keyword evidence="2" id="KW-0862">Zinc</keyword>
<dbReference type="CDD" id="cd09603">
    <property type="entry name" value="M1_APN_like"/>
    <property type="match status" value="1"/>
</dbReference>
<dbReference type="InterPro" id="IPR014782">
    <property type="entry name" value="Peptidase_M1_dom"/>
</dbReference>
<keyword evidence="7" id="KW-1185">Reference proteome</keyword>
<dbReference type="Gene3D" id="1.10.390.10">
    <property type="entry name" value="Neutral Protease Domain 2"/>
    <property type="match status" value="1"/>
</dbReference>
<sequence length="551" mass="63921">MKKYSIFLFIFLLSVTYSEAQGLLSKSENQFSKQDSLRGSITKERIWWDVKYYHLDIKVNPLDSTITGYNTIQYKVLQEYKRMQIDLQKPMEIYKVMQDGKTVQFKREGNVFYIDLEAAQTLGTTKELTIFYGGKPKVAVNPPWDGGITWKKDSTKNLFIASSCQGLGASVWWPNKDHMYDEVEGMEISVNVPGNLTDVSNGRLEAVKTLKDGTKTYTWVVKNPINNYGVNINIGDYVTFSEKYKGEKGDLDCVYYVLRENLAKAKVQFKDVPRMLKAFEHWFGPYPFYEDSYKLVEAPYLGMEHQSSVTYGNGYKNGYRGSDLSGTGWGLKFDFIIIHESGHEWFANNITYKDIADMWIHESFTNYSESLFVEYYYGKEAGNEYVRGIRKNIENDKPIIGQYNVNNEGSSDMYYKGANMLHTIRQIVNNDEKWRAILRGLNSTFYHQTVTTKQIEDYLSAQAGIDLSTVFNQYLRDIRIPTLEYFFNRNTITYRWTNCVEGFNMPLKVIIDGQEKWLKPSANWNKEPLNVEKPTLKIDPDFYVAGFDITE</sequence>
<feature type="binding site" evidence="2">
    <location>
        <position position="343"/>
    </location>
    <ligand>
        <name>Zn(2+)</name>
        <dbReference type="ChEBI" id="CHEBI:29105"/>
        <note>catalytic</note>
    </ligand>
</feature>
<feature type="chain" id="PRO_5037681111" evidence="3">
    <location>
        <begin position="21"/>
        <end position="551"/>
    </location>
</feature>
<dbReference type="GO" id="GO:0008237">
    <property type="term" value="F:metallopeptidase activity"/>
    <property type="evidence" value="ECO:0007669"/>
    <property type="project" value="InterPro"/>
</dbReference>
<dbReference type="SUPFAM" id="SSF63737">
    <property type="entry name" value="Leukotriene A4 hydrolase N-terminal domain"/>
    <property type="match status" value="1"/>
</dbReference>
<proteinExistence type="predicted"/>
<evidence type="ECO:0000313" key="7">
    <source>
        <dbReference type="Proteomes" id="UP000641454"/>
    </source>
</evidence>